<dbReference type="PANTHER" id="PTHR43236">
    <property type="entry name" value="ANTITOXIN HIGA1"/>
    <property type="match status" value="1"/>
</dbReference>
<dbReference type="GO" id="GO:0003677">
    <property type="term" value="F:DNA binding"/>
    <property type="evidence" value="ECO:0007669"/>
    <property type="project" value="InterPro"/>
</dbReference>
<dbReference type="InterPro" id="IPR052345">
    <property type="entry name" value="Rad_response_metalloprotease"/>
</dbReference>
<evidence type="ECO:0000313" key="2">
    <source>
        <dbReference type="EMBL" id="KKC37996.1"/>
    </source>
</evidence>
<dbReference type="RefSeq" id="WP_046139246.1">
    <property type="nucleotide sequence ID" value="NZ_LANJ01000016.1"/>
</dbReference>
<dbReference type="Gene3D" id="1.10.10.2910">
    <property type="match status" value="1"/>
</dbReference>
<keyword evidence="3" id="KW-1185">Reference proteome</keyword>
<reference evidence="2 3" key="1">
    <citation type="submission" date="2015-03" db="EMBL/GenBank/DDBJ databases">
        <authorList>
            <person name="Lepp D."/>
            <person name="Hassan Y.I."/>
            <person name="Li X.-Z."/>
            <person name="Zhou T."/>
        </authorList>
    </citation>
    <scope>NUCLEOTIDE SEQUENCE [LARGE SCALE GENOMIC DNA]</scope>
    <source>
        <strain evidence="2 3">E84</strain>
    </source>
</reference>
<dbReference type="Gene3D" id="1.10.260.40">
    <property type="entry name" value="lambda repressor-like DNA-binding domains"/>
    <property type="match status" value="1"/>
</dbReference>
<dbReference type="OrthoDB" id="9796786at2"/>
<gene>
    <name evidence="2" type="ORF">WH87_10175</name>
</gene>
<comment type="caution">
    <text evidence="2">The sequence shown here is derived from an EMBL/GenBank/DDBJ whole genome shotgun (WGS) entry which is preliminary data.</text>
</comment>
<dbReference type="SUPFAM" id="SSF47413">
    <property type="entry name" value="lambda repressor-like DNA-binding domains"/>
    <property type="match status" value="1"/>
</dbReference>
<evidence type="ECO:0000259" key="1">
    <source>
        <dbReference type="Pfam" id="PF06114"/>
    </source>
</evidence>
<dbReference type="STRING" id="1293439.WH87_10175"/>
<dbReference type="InterPro" id="IPR010359">
    <property type="entry name" value="IrrE_HExxH"/>
</dbReference>
<dbReference type="PATRIC" id="fig|1293439.3.peg.1617"/>
<dbReference type="Proteomes" id="UP000033411">
    <property type="component" value="Unassembled WGS sequence"/>
</dbReference>
<evidence type="ECO:0000313" key="3">
    <source>
        <dbReference type="Proteomes" id="UP000033411"/>
    </source>
</evidence>
<feature type="domain" description="IrrE N-terminal-like" evidence="1">
    <location>
        <begin position="231"/>
        <end position="318"/>
    </location>
</feature>
<dbReference type="PANTHER" id="PTHR43236:SF1">
    <property type="entry name" value="BLL7220 PROTEIN"/>
    <property type="match status" value="1"/>
</dbReference>
<sequence length="369" mass="40100">MTDLNWASPPGETIARVMANREIDASDLADALGLSSDEFDNLLSGYRRLSGKDAEILADNLGSTPRFWLARDSAYVVDSARLEEAAKPATEASWLESMPTASMRKLGWLTHTGKSKGKLRDELLDFFGCASIQQWGTRYSSGVGAVAFRTSMSLASDGMATLVWLRAGERLAADRTTAKFDRAAFETQVPELKRLAVFKSPAAILERLVPACAAAGVVVVTAKTPDGCRASGASWFDPEGRPVILLSFRHLAEDHFWFTFFHETGHVLLHGASHIDGEGATMGADTAVQEDEANAFAQDILFPDERMDDLLSGSLRPKAIIAAAKAARITPGVIVGQLEKRGIVDHGKLSFLKNRYRWSDSPYVPDLIA</sequence>
<accession>A0A0F5QB96</accession>
<dbReference type="Pfam" id="PF06114">
    <property type="entry name" value="Peptidase_M78"/>
    <property type="match status" value="1"/>
</dbReference>
<name>A0A0F5QB96_9HYPH</name>
<protein>
    <recommendedName>
        <fullName evidence="1">IrrE N-terminal-like domain-containing protein</fullName>
    </recommendedName>
</protein>
<dbReference type="EMBL" id="LANJ01000016">
    <property type="protein sequence ID" value="KKC37996.1"/>
    <property type="molecule type" value="Genomic_DNA"/>
</dbReference>
<dbReference type="AlphaFoldDB" id="A0A0F5QB96"/>
<proteinExistence type="predicted"/>
<organism evidence="2 3">
    <name type="scientific">Devosia epidermidihirudinis</name>
    <dbReference type="NCBI Taxonomy" id="1293439"/>
    <lineage>
        <taxon>Bacteria</taxon>
        <taxon>Pseudomonadati</taxon>
        <taxon>Pseudomonadota</taxon>
        <taxon>Alphaproteobacteria</taxon>
        <taxon>Hyphomicrobiales</taxon>
        <taxon>Devosiaceae</taxon>
        <taxon>Devosia</taxon>
    </lineage>
</organism>
<dbReference type="InterPro" id="IPR010982">
    <property type="entry name" value="Lambda_DNA-bd_dom_sf"/>
</dbReference>